<dbReference type="EMBL" id="JAUEPP010000007">
    <property type="protein sequence ID" value="KAK3338785.1"/>
    <property type="molecule type" value="Genomic_DNA"/>
</dbReference>
<feature type="region of interest" description="Disordered" evidence="1">
    <location>
        <begin position="694"/>
        <end position="731"/>
    </location>
</feature>
<feature type="compositionally biased region" description="Polar residues" evidence="1">
    <location>
        <begin position="306"/>
        <end position="317"/>
    </location>
</feature>
<accession>A0AAE0J879</accession>
<feature type="region of interest" description="Disordered" evidence="1">
    <location>
        <begin position="369"/>
        <end position="450"/>
    </location>
</feature>
<gene>
    <name evidence="2" type="ORF">B0H65DRAFT_433651</name>
</gene>
<evidence type="ECO:0000313" key="3">
    <source>
        <dbReference type="Proteomes" id="UP001278500"/>
    </source>
</evidence>
<feature type="compositionally biased region" description="Polar residues" evidence="1">
    <location>
        <begin position="429"/>
        <end position="439"/>
    </location>
</feature>
<evidence type="ECO:0000256" key="1">
    <source>
        <dbReference type="SAM" id="MobiDB-lite"/>
    </source>
</evidence>
<proteinExistence type="predicted"/>
<dbReference type="GeneID" id="87862236"/>
<keyword evidence="3" id="KW-1185">Reference proteome</keyword>
<protein>
    <submittedName>
        <fullName evidence="2">Uncharacterized protein</fullName>
    </submittedName>
</protein>
<feature type="region of interest" description="Disordered" evidence="1">
    <location>
        <begin position="306"/>
        <end position="348"/>
    </location>
</feature>
<organism evidence="2 3">
    <name type="scientific">Neurospora tetraspora</name>
    <dbReference type="NCBI Taxonomy" id="94610"/>
    <lineage>
        <taxon>Eukaryota</taxon>
        <taxon>Fungi</taxon>
        <taxon>Dikarya</taxon>
        <taxon>Ascomycota</taxon>
        <taxon>Pezizomycotina</taxon>
        <taxon>Sordariomycetes</taxon>
        <taxon>Sordariomycetidae</taxon>
        <taxon>Sordariales</taxon>
        <taxon>Sordariaceae</taxon>
        <taxon>Neurospora</taxon>
    </lineage>
</organism>
<reference evidence="2" key="1">
    <citation type="journal article" date="2023" name="Mol. Phylogenet. Evol.">
        <title>Genome-scale phylogeny and comparative genomics of the fungal order Sordariales.</title>
        <authorList>
            <person name="Hensen N."/>
            <person name="Bonometti L."/>
            <person name="Westerberg I."/>
            <person name="Brannstrom I.O."/>
            <person name="Guillou S."/>
            <person name="Cros-Aarteil S."/>
            <person name="Calhoun S."/>
            <person name="Haridas S."/>
            <person name="Kuo A."/>
            <person name="Mondo S."/>
            <person name="Pangilinan J."/>
            <person name="Riley R."/>
            <person name="LaButti K."/>
            <person name="Andreopoulos B."/>
            <person name="Lipzen A."/>
            <person name="Chen C."/>
            <person name="Yan M."/>
            <person name="Daum C."/>
            <person name="Ng V."/>
            <person name="Clum A."/>
            <person name="Steindorff A."/>
            <person name="Ohm R.A."/>
            <person name="Martin F."/>
            <person name="Silar P."/>
            <person name="Natvig D.O."/>
            <person name="Lalanne C."/>
            <person name="Gautier V."/>
            <person name="Ament-Velasquez S.L."/>
            <person name="Kruys A."/>
            <person name="Hutchinson M.I."/>
            <person name="Powell A.J."/>
            <person name="Barry K."/>
            <person name="Miller A.N."/>
            <person name="Grigoriev I.V."/>
            <person name="Debuchy R."/>
            <person name="Gladieux P."/>
            <person name="Hiltunen Thoren M."/>
            <person name="Johannesson H."/>
        </authorList>
    </citation>
    <scope>NUCLEOTIDE SEQUENCE</scope>
    <source>
        <strain evidence="2">CBS 560.94</strain>
    </source>
</reference>
<sequence>MADGPTLVQLLETAFEQNDPRLSEWWRILLYMENNLLNPASGTIWPFEHFGQQTYAHQHFARKAYEYFKFHKESRTSRAGLETIGHTKPGLLDALLSPNGGLAGHELSTNRRKQRRMRPNQAFVAHINSDAEFWATTGALKSINNNPAVAPATTRDIPVTYEAKVACVRLMVDALRDMARKLRGDLNEALIKCTSDWALEAVAWELLEAAIAAQRGKQNVYPWATTFFHKEYLTFNARWNDLVALVMVSKAAAANLLLPSYAQRFANDPDGEFKSKTSNKDTNLRKDNLSADLKARIAAMEAQVNQAGYHSDTSPGTPDQAPKVRRATGVRQSVARSHPDTPAVVNGSLQQTARPVLSLNPMPSNAPISFSQPVAFTGSDPSNSHGGPATSATHSRKRQRYSGPRTGPPAFPVAHPNPFATPSGVFGYSQPSSYPTSGGTAAARQSPAPIQRTTTQITSSDACASPPMASHRPSQAALVIDEQHREAVQFSFVPQQSSGTEARDNQVEFSWNDVQVDDYDLERDLASLVDDAATNVQELVGTIQGMNQEFSERTGRFQNGGDTLHADAVDDEFTAINSAPANRFFDDSNHEMPSASSGGPAGNTASRIDAIEWQIDNLDSFDMNEPGFSEQALGELFASNQGYADYGASFDDLAVTPSNSSSMFHSISNDGYEQDSGVTFGDVDNEDDLFADHLFASYTTDNPVGTGEKRKRGDREDGEDEAAHAQRSRQV</sequence>
<dbReference type="AlphaFoldDB" id="A0AAE0J879"/>
<feature type="compositionally biased region" description="Polar residues" evidence="1">
    <location>
        <begin position="369"/>
        <end position="393"/>
    </location>
</feature>
<dbReference type="Proteomes" id="UP001278500">
    <property type="component" value="Unassembled WGS sequence"/>
</dbReference>
<name>A0AAE0J879_9PEZI</name>
<evidence type="ECO:0000313" key="2">
    <source>
        <dbReference type="EMBL" id="KAK3338785.1"/>
    </source>
</evidence>
<dbReference type="RefSeq" id="XP_062678145.1">
    <property type="nucleotide sequence ID" value="XM_062825082.1"/>
</dbReference>
<comment type="caution">
    <text evidence="2">The sequence shown here is derived from an EMBL/GenBank/DDBJ whole genome shotgun (WGS) entry which is preliminary data.</text>
</comment>
<reference evidence="2" key="2">
    <citation type="submission" date="2023-06" db="EMBL/GenBank/DDBJ databases">
        <authorList>
            <consortium name="Lawrence Berkeley National Laboratory"/>
            <person name="Haridas S."/>
            <person name="Hensen N."/>
            <person name="Bonometti L."/>
            <person name="Westerberg I."/>
            <person name="Brannstrom I.O."/>
            <person name="Guillou S."/>
            <person name="Cros-Aarteil S."/>
            <person name="Calhoun S."/>
            <person name="Kuo A."/>
            <person name="Mondo S."/>
            <person name="Pangilinan J."/>
            <person name="Riley R."/>
            <person name="Labutti K."/>
            <person name="Andreopoulos B."/>
            <person name="Lipzen A."/>
            <person name="Chen C."/>
            <person name="Yanf M."/>
            <person name="Daum C."/>
            <person name="Ng V."/>
            <person name="Clum A."/>
            <person name="Steindorff A."/>
            <person name="Ohm R."/>
            <person name="Martin F."/>
            <person name="Silar P."/>
            <person name="Natvig D."/>
            <person name="Lalanne C."/>
            <person name="Gautier V."/>
            <person name="Ament-Velasquez S.L."/>
            <person name="Kruys A."/>
            <person name="Hutchinson M.I."/>
            <person name="Powell A.J."/>
            <person name="Barry K."/>
            <person name="Miller A.N."/>
            <person name="Grigoriev I.V."/>
            <person name="Debuchy R."/>
            <person name="Gladieux P."/>
            <person name="Thoren M.H."/>
            <person name="Johannesson H."/>
        </authorList>
    </citation>
    <scope>NUCLEOTIDE SEQUENCE</scope>
    <source>
        <strain evidence="2">CBS 560.94</strain>
    </source>
</reference>